<dbReference type="Pfam" id="PF13365">
    <property type="entry name" value="Trypsin_2"/>
    <property type="match status" value="1"/>
</dbReference>
<evidence type="ECO:0000256" key="4">
    <source>
        <dbReference type="ARBA" id="ARBA00023136"/>
    </source>
</evidence>
<name>A0A1H4LAG8_9MICC</name>
<sequence length="394" mass="40200">MFGLTVLDLVLLVTLISYAIYGFRNGFLVTVGGIVGFALGAVAAFFAMPLVSSLVSDAKWRLTAVVVTAVVLVVLGNSLGASVGHRIRSARAVRSLRGLDRLAGAAASVVMTALVMSLLSFGLNSMGVPVISQQVASSRVIRFIDGATPAPVQGAMAQLRSSLMGEGIPKIIDGAAPLLTGPAPVGSADTPELKNAAQSVLKITGTAFQCGQNQTGTGFVVSSERVVTNAHVVAGVSEPVVESPDGSALAARVVYFDPQRDLAVLAVNGLTAHPLPLRENLPTGSEAAFEGYPHGGPFQAKPARVQGISQVEIPDIYGKNHVMGDVYQIAGDVQPGNSGGPLLSPDGHVAGVVFAKASTSSGVGFAITMDGLKPVAARASTLDVPVSPGQCTTK</sequence>
<proteinExistence type="predicted"/>
<dbReference type="EMBL" id="FNSN01000003">
    <property type="protein sequence ID" value="SEB67486.1"/>
    <property type="molecule type" value="Genomic_DNA"/>
</dbReference>
<dbReference type="InterPro" id="IPR047680">
    <property type="entry name" value="MarP-like"/>
</dbReference>
<feature type="transmembrane region" description="Helical" evidence="5">
    <location>
        <begin position="60"/>
        <end position="81"/>
    </location>
</feature>
<dbReference type="Gene3D" id="2.40.10.10">
    <property type="entry name" value="Trypsin-like serine proteases"/>
    <property type="match status" value="2"/>
</dbReference>
<dbReference type="RefSeq" id="WP_066215951.1">
    <property type="nucleotide sequence ID" value="NZ_CP049819.1"/>
</dbReference>
<dbReference type="GO" id="GO:0009403">
    <property type="term" value="P:toxin biosynthetic process"/>
    <property type="evidence" value="ECO:0007669"/>
    <property type="project" value="InterPro"/>
</dbReference>
<dbReference type="Pfam" id="PF02674">
    <property type="entry name" value="Colicin_V"/>
    <property type="match status" value="1"/>
</dbReference>
<dbReference type="SUPFAM" id="SSF50494">
    <property type="entry name" value="Trypsin-like serine proteases"/>
    <property type="match status" value="1"/>
</dbReference>
<keyword evidence="2 5" id="KW-0812">Transmembrane</keyword>
<dbReference type="PANTHER" id="PTHR43019:SF23">
    <property type="entry name" value="PROTEASE DO-LIKE 5, CHLOROPLASTIC"/>
    <property type="match status" value="1"/>
</dbReference>
<evidence type="ECO:0000313" key="7">
    <source>
        <dbReference type="Proteomes" id="UP000182652"/>
    </source>
</evidence>
<comment type="subcellular location">
    <subcellularLocation>
        <location evidence="1">Membrane</location>
        <topology evidence="1">Multi-pass membrane protein</topology>
    </subcellularLocation>
</comment>
<evidence type="ECO:0000313" key="6">
    <source>
        <dbReference type="EMBL" id="SEB67486.1"/>
    </source>
</evidence>
<evidence type="ECO:0000256" key="2">
    <source>
        <dbReference type="ARBA" id="ARBA00022692"/>
    </source>
</evidence>
<reference evidence="6 7" key="1">
    <citation type="submission" date="2016-10" db="EMBL/GenBank/DDBJ databases">
        <authorList>
            <person name="de Groot N.N."/>
        </authorList>
    </citation>
    <scope>NUCLEOTIDE SEQUENCE [LARGE SCALE GENOMIC DNA]</scope>
    <source>
        <strain evidence="6 7">DSM 10495</strain>
    </source>
</reference>
<dbReference type="Proteomes" id="UP000182652">
    <property type="component" value="Unassembled WGS sequence"/>
</dbReference>
<dbReference type="PANTHER" id="PTHR43019">
    <property type="entry name" value="SERINE ENDOPROTEASE DEGS"/>
    <property type="match status" value="1"/>
</dbReference>
<accession>A0A1H4LAG8</accession>
<dbReference type="OrthoDB" id="9766361at2"/>
<dbReference type="InterPro" id="IPR009003">
    <property type="entry name" value="Peptidase_S1_PA"/>
</dbReference>
<protein>
    <submittedName>
        <fullName evidence="6">Colicin V production protein</fullName>
    </submittedName>
</protein>
<feature type="transmembrane region" description="Helical" evidence="5">
    <location>
        <begin position="6"/>
        <end position="23"/>
    </location>
</feature>
<organism evidence="6 7">
    <name type="scientific">Arthrobacter woluwensis</name>
    <dbReference type="NCBI Taxonomy" id="156980"/>
    <lineage>
        <taxon>Bacteria</taxon>
        <taxon>Bacillati</taxon>
        <taxon>Actinomycetota</taxon>
        <taxon>Actinomycetes</taxon>
        <taxon>Micrococcales</taxon>
        <taxon>Micrococcaceae</taxon>
        <taxon>Arthrobacter</taxon>
    </lineage>
</organism>
<dbReference type="GO" id="GO:0016020">
    <property type="term" value="C:membrane"/>
    <property type="evidence" value="ECO:0007669"/>
    <property type="project" value="UniProtKB-SubCell"/>
</dbReference>
<evidence type="ECO:0000256" key="1">
    <source>
        <dbReference type="ARBA" id="ARBA00004141"/>
    </source>
</evidence>
<feature type="transmembrane region" description="Helical" evidence="5">
    <location>
        <begin position="28"/>
        <end position="48"/>
    </location>
</feature>
<dbReference type="InterPro" id="IPR003825">
    <property type="entry name" value="Colicin-V_CvpA"/>
</dbReference>
<dbReference type="InterPro" id="IPR001940">
    <property type="entry name" value="Peptidase_S1C"/>
</dbReference>
<keyword evidence="7" id="KW-1185">Reference proteome</keyword>
<evidence type="ECO:0000256" key="3">
    <source>
        <dbReference type="ARBA" id="ARBA00022989"/>
    </source>
</evidence>
<keyword evidence="3 5" id="KW-1133">Transmembrane helix</keyword>
<dbReference type="GO" id="GO:0006508">
    <property type="term" value="P:proteolysis"/>
    <property type="evidence" value="ECO:0007669"/>
    <property type="project" value="InterPro"/>
</dbReference>
<keyword evidence="4 5" id="KW-0472">Membrane</keyword>
<dbReference type="InterPro" id="IPR043504">
    <property type="entry name" value="Peptidase_S1_PA_chymotrypsin"/>
</dbReference>
<dbReference type="AlphaFoldDB" id="A0A1H4LAG8"/>
<gene>
    <name evidence="6" type="ORF">SAMN04489745_0931</name>
</gene>
<dbReference type="STRING" id="156980.SAMN04489745_0931"/>
<feature type="transmembrane region" description="Helical" evidence="5">
    <location>
        <begin position="102"/>
        <end position="123"/>
    </location>
</feature>
<evidence type="ECO:0000256" key="5">
    <source>
        <dbReference type="SAM" id="Phobius"/>
    </source>
</evidence>
<dbReference type="PRINTS" id="PR00834">
    <property type="entry name" value="PROTEASES2C"/>
</dbReference>
<dbReference type="GO" id="GO:0004252">
    <property type="term" value="F:serine-type endopeptidase activity"/>
    <property type="evidence" value="ECO:0007669"/>
    <property type="project" value="InterPro"/>
</dbReference>
<dbReference type="NCBIfam" id="NF033740">
    <property type="entry name" value="MarP_fam_protase"/>
    <property type="match status" value="1"/>
</dbReference>